<reference evidence="1 2" key="1">
    <citation type="journal article" date="2023" name="Commun. Biol.">
        <title>Genome analysis of Parmales, the sister group of diatoms, reveals the evolutionary specialization of diatoms from phago-mixotrophs to photoautotrophs.</title>
        <authorList>
            <person name="Ban H."/>
            <person name="Sato S."/>
            <person name="Yoshikawa S."/>
            <person name="Yamada K."/>
            <person name="Nakamura Y."/>
            <person name="Ichinomiya M."/>
            <person name="Sato N."/>
            <person name="Blanc-Mathieu R."/>
            <person name="Endo H."/>
            <person name="Kuwata A."/>
            <person name="Ogata H."/>
        </authorList>
    </citation>
    <scope>NUCLEOTIDE SEQUENCE [LARGE SCALE GENOMIC DNA]</scope>
</reference>
<name>A0ABQ6MLX5_9STRA</name>
<protein>
    <submittedName>
        <fullName evidence="1">Uncharacterized protein</fullName>
    </submittedName>
</protein>
<evidence type="ECO:0000313" key="2">
    <source>
        <dbReference type="Proteomes" id="UP001165060"/>
    </source>
</evidence>
<organism evidence="1 2">
    <name type="scientific">Tetraparma gracilis</name>
    <dbReference type="NCBI Taxonomy" id="2962635"/>
    <lineage>
        <taxon>Eukaryota</taxon>
        <taxon>Sar</taxon>
        <taxon>Stramenopiles</taxon>
        <taxon>Ochrophyta</taxon>
        <taxon>Bolidophyceae</taxon>
        <taxon>Parmales</taxon>
        <taxon>Triparmaceae</taxon>
        <taxon>Tetraparma</taxon>
    </lineage>
</organism>
<keyword evidence="2" id="KW-1185">Reference proteome</keyword>
<proteinExistence type="predicted"/>
<comment type="caution">
    <text evidence="1">The sequence shown here is derived from an EMBL/GenBank/DDBJ whole genome shotgun (WGS) entry which is preliminary data.</text>
</comment>
<sequence>MCRLLPESFTLSELTTLHSDGPEANIRFIVLRLKRPSPWRKQSSLASGDVKHAKHTMLLRVCGTKAELLDPNGSSLVKLSKANLDVLRERLKVKDITLLRGGDLNRDAPSKKLQVPGMEKRGWCLYIALLFTVMSVNRESASLREVYESANRVYGGSGGREREWFREISRLILWLFELYAESEKGDFYGDEKERKWTR</sequence>
<dbReference type="Proteomes" id="UP001165060">
    <property type="component" value="Unassembled WGS sequence"/>
</dbReference>
<evidence type="ECO:0000313" key="1">
    <source>
        <dbReference type="EMBL" id="GMI28238.1"/>
    </source>
</evidence>
<dbReference type="EMBL" id="BRYB01000347">
    <property type="protein sequence ID" value="GMI28238.1"/>
    <property type="molecule type" value="Genomic_DNA"/>
</dbReference>
<gene>
    <name evidence="1" type="ORF">TeGR_g2580</name>
</gene>
<accession>A0ABQ6MLX5</accession>